<dbReference type="Proteomes" id="UP000514509">
    <property type="component" value="Chromosome"/>
</dbReference>
<reference evidence="2 3" key="2">
    <citation type="submission" date="2020-08" db="EMBL/GenBank/DDBJ databases">
        <title>Adhaeribacter dokdonensis sp. nov., isolated from the rhizosphere of Elymus tsukushiensis, a plant native to the Dokdo Islands, Republic of Korea.</title>
        <authorList>
            <person name="Ghim S.Y."/>
        </authorList>
    </citation>
    <scope>NUCLEOTIDE SEQUENCE [LARGE SCALE GENOMIC DNA]</scope>
    <source>
        <strain evidence="2 3">KUDC8001</strain>
    </source>
</reference>
<evidence type="ECO:0000313" key="3">
    <source>
        <dbReference type="Proteomes" id="UP000514509"/>
    </source>
</evidence>
<dbReference type="AlphaFoldDB" id="A0A7L7L3F8"/>
<accession>A0A7L7L3F8</accession>
<feature type="transmembrane region" description="Helical" evidence="1">
    <location>
        <begin position="50"/>
        <end position="72"/>
    </location>
</feature>
<keyword evidence="3" id="KW-1185">Reference proteome</keyword>
<organism evidence="2 3">
    <name type="scientific">Adhaeribacter radiodurans</name>
    <dbReference type="NCBI Taxonomy" id="2745197"/>
    <lineage>
        <taxon>Bacteria</taxon>
        <taxon>Pseudomonadati</taxon>
        <taxon>Bacteroidota</taxon>
        <taxon>Cytophagia</taxon>
        <taxon>Cytophagales</taxon>
        <taxon>Hymenobacteraceae</taxon>
        <taxon>Adhaeribacter</taxon>
    </lineage>
</organism>
<proteinExistence type="predicted"/>
<protein>
    <submittedName>
        <fullName evidence="2">Uncharacterized protein</fullName>
    </submittedName>
</protein>
<gene>
    <name evidence="2" type="ORF">HUW48_03245</name>
</gene>
<dbReference type="KEGG" id="add:HUW48_03245"/>
<keyword evidence="1" id="KW-1133">Transmembrane helix</keyword>
<feature type="transmembrane region" description="Helical" evidence="1">
    <location>
        <begin position="92"/>
        <end position="112"/>
    </location>
</feature>
<feature type="transmembrane region" description="Helical" evidence="1">
    <location>
        <begin position="133"/>
        <end position="165"/>
    </location>
</feature>
<sequence>MMTRSKLEVFLPLLMLFFLVVFLIWNLSFQQRLLKGKKTYSPPLTRINQSFQILLGLAALIVGLYAFLPEFYILLIPLDSLDKPLINNVGGFILRVAIFWLLSSMLHTSFLFQKLPDKQKITLEVYVYAQKTVLISVVLLLVGLAVTISSLGAFLLCLIGLYFYYRFYYQAENVS</sequence>
<keyword evidence="1" id="KW-0812">Transmembrane</keyword>
<name>A0A7L7L3F8_9BACT</name>
<feature type="transmembrane region" description="Helical" evidence="1">
    <location>
        <begin position="12"/>
        <end position="29"/>
    </location>
</feature>
<dbReference type="RefSeq" id="WP_182414306.1">
    <property type="nucleotide sequence ID" value="NZ_CP055153.1"/>
</dbReference>
<reference evidence="2 3" key="1">
    <citation type="submission" date="2020-06" db="EMBL/GenBank/DDBJ databases">
        <authorList>
            <person name="Hwang Y.J."/>
        </authorList>
    </citation>
    <scope>NUCLEOTIDE SEQUENCE [LARGE SCALE GENOMIC DNA]</scope>
    <source>
        <strain evidence="2 3">KUDC8001</strain>
    </source>
</reference>
<dbReference type="EMBL" id="CP055153">
    <property type="protein sequence ID" value="QMU27105.1"/>
    <property type="molecule type" value="Genomic_DNA"/>
</dbReference>
<keyword evidence="1" id="KW-0472">Membrane</keyword>
<evidence type="ECO:0000256" key="1">
    <source>
        <dbReference type="SAM" id="Phobius"/>
    </source>
</evidence>
<evidence type="ECO:0000313" key="2">
    <source>
        <dbReference type="EMBL" id="QMU27105.1"/>
    </source>
</evidence>